<dbReference type="Proteomes" id="UP000299084">
    <property type="component" value="Unassembled WGS sequence"/>
</dbReference>
<dbReference type="EMBL" id="JWIN03000018">
    <property type="protein sequence ID" value="KAB1263608.1"/>
    <property type="molecule type" value="Genomic_DNA"/>
</dbReference>
<gene>
    <name evidence="1" type="ORF">Cadr_000024009</name>
</gene>
<comment type="caution">
    <text evidence="1">The sequence shown here is derived from an EMBL/GenBank/DDBJ whole genome shotgun (WGS) entry which is preliminary data.</text>
</comment>
<protein>
    <submittedName>
        <fullName evidence="1">Uncharacterized protein</fullName>
    </submittedName>
</protein>
<dbReference type="AlphaFoldDB" id="A0A5N4CXN9"/>
<organism evidence="1 2">
    <name type="scientific">Camelus dromedarius</name>
    <name type="common">Dromedary</name>
    <name type="synonym">Arabian camel</name>
    <dbReference type="NCBI Taxonomy" id="9838"/>
    <lineage>
        <taxon>Eukaryota</taxon>
        <taxon>Metazoa</taxon>
        <taxon>Chordata</taxon>
        <taxon>Craniata</taxon>
        <taxon>Vertebrata</taxon>
        <taxon>Euteleostomi</taxon>
        <taxon>Mammalia</taxon>
        <taxon>Eutheria</taxon>
        <taxon>Laurasiatheria</taxon>
        <taxon>Artiodactyla</taxon>
        <taxon>Tylopoda</taxon>
        <taxon>Camelidae</taxon>
        <taxon>Camelus</taxon>
    </lineage>
</organism>
<accession>A0A5N4CXN9</accession>
<evidence type="ECO:0000313" key="2">
    <source>
        <dbReference type="Proteomes" id="UP000299084"/>
    </source>
</evidence>
<keyword evidence="2" id="KW-1185">Reference proteome</keyword>
<sequence length="42" mass="4764">MKAPCAKEQPRPFLFLDRWGWKFPHGPPTPELCRDGPGTKGL</sequence>
<name>A0A5N4CXN9_CAMDR</name>
<reference evidence="1 2" key="1">
    <citation type="journal article" date="2019" name="Mol. Ecol. Resour.">
        <title>Improving Illumina assemblies with Hi-C and long reads: an example with the North African dromedary.</title>
        <authorList>
            <person name="Elbers J.P."/>
            <person name="Rogers M.F."/>
            <person name="Perelman P.L."/>
            <person name="Proskuryakova A.A."/>
            <person name="Serdyukova N.A."/>
            <person name="Johnson W.E."/>
            <person name="Horin P."/>
            <person name="Corander J."/>
            <person name="Murphy D."/>
            <person name="Burger P.A."/>
        </authorList>
    </citation>
    <scope>NUCLEOTIDE SEQUENCE [LARGE SCALE GENOMIC DNA]</scope>
    <source>
        <strain evidence="1">Drom800</strain>
        <tissue evidence="1">Blood</tissue>
    </source>
</reference>
<evidence type="ECO:0000313" key="1">
    <source>
        <dbReference type="EMBL" id="KAB1263608.1"/>
    </source>
</evidence>
<proteinExistence type="predicted"/>